<comment type="similarity">
    <text evidence="1">Belongs to the amidase family.</text>
</comment>
<dbReference type="PANTHER" id="PTHR11895:SF7">
    <property type="entry name" value="GLUTAMYL-TRNA(GLN) AMIDOTRANSFERASE SUBUNIT A, MITOCHONDRIAL"/>
    <property type="match status" value="1"/>
</dbReference>
<dbReference type="EMBL" id="AENY02000003">
    <property type="protein sequence ID" value="EKP94338.1"/>
    <property type="molecule type" value="Genomic_DNA"/>
</dbReference>
<reference evidence="4" key="1">
    <citation type="submission" date="2010-10" db="EMBL/GenBank/DDBJ databases">
        <authorList>
            <consortium name="US DOE Joint Genome Institute (JGI-PGF)"/>
            <person name="Lucas S."/>
            <person name="Copeland A."/>
            <person name="Lapidus A."/>
            <person name="Bruce D."/>
            <person name="Goodwin L."/>
            <person name="Pitluck S."/>
            <person name="Kyrpides N."/>
            <person name="Mavromatis K."/>
            <person name="Detter J.C."/>
            <person name="Han C."/>
            <person name="Land M."/>
            <person name="Hauser L."/>
            <person name="Markowitz V."/>
            <person name="Cheng J.-F."/>
            <person name="Hugenholtz P."/>
            <person name="Woyke T."/>
            <person name="Wu D."/>
            <person name="Pukall R."/>
            <person name="Wahrenburg C."/>
            <person name="Brambilla E."/>
            <person name="Klenk H.-P."/>
            <person name="Eisen J.A."/>
        </authorList>
    </citation>
    <scope>NUCLEOTIDE SEQUENCE [LARGE SCALE GENOMIC DNA]</scope>
    <source>
        <strain evidence="4">DSM 13965</strain>
    </source>
</reference>
<dbReference type="AlphaFoldDB" id="K6PZU7"/>
<evidence type="ECO:0000313" key="4">
    <source>
        <dbReference type="EMBL" id="EKP94338.1"/>
    </source>
</evidence>
<keyword evidence="5" id="KW-1185">Reference proteome</keyword>
<dbReference type="Proteomes" id="UP000005710">
    <property type="component" value="Unassembled WGS sequence"/>
</dbReference>
<dbReference type="InterPro" id="IPR036928">
    <property type="entry name" value="AS_sf"/>
</dbReference>
<evidence type="ECO:0000256" key="1">
    <source>
        <dbReference type="ARBA" id="ARBA00009199"/>
    </source>
</evidence>
<dbReference type="InterPro" id="IPR023631">
    <property type="entry name" value="Amidase_dom"/>
</dbReference>
<dbReference type="GO" id="GO:0016740">
    <property type="term" value="F:transferase activity"/>
    <property type="evidence" value="ECO:0007669"/>
    <property type="project" value="UniProtKB-KW"/>
</dbReference>
<evidence type="ECO:0000313" key="5">
    <source>
        <dbReference type="Proteomes" id="UP000005710"/>
    </source>
</evidence>
<accession>K6PZU7</accession>
<feature type="domain" description="Amidase" evidence="3">
    <location>
        <begin position="155"/>
        <end position="604"/>
    </location>
</feature>
<comment type="caution">
    <text evidence="4">The sequence shown here is derived from an EMBL/GenBank/DDBJ whole genome shotgun (WGS) entry which is preliminary data.</text>
</comment>
<dbReference type="PROSITE" id="PS00571">
    <property type="entry name" value="AMIDASES"/>
    <property type="match status" value="1"/>
</dbReference>
<name>K6PZU7_9FIRM</name>
<reference evidence="4" key="2">
    <citation type="submission" date="2012-10" db="EMBL/GenBank/DDBJ databases">
        <title>Improved high-quality draft of Thermaerobacter subterraneus C21, DSM 13965.</title>
        <authorList>
            <consortium name="DOE Joint Genome Institute"/>
            <person name="Eisen J."/>
            <person name="Huntemann M."/>
            <person name="Wei C.-L."/>
            <person name="Han J."/>
            <person name="Detter J.C."/>
            <person name="Han C."/>
            <person name="Tapia R."/>
            <person name="Chen A."/>
            <person name="Kyrpides N."/>
            <person name="Mavromatis K."/>
            <person name="Markowitz V."/>
            <person name="Szeto E."/>
            <person name="Ivanova N."/>
            <person name="Mikhailova N."/>
            <person name="Ovchinnikova G."/>
            <person name="Pagani I."/>
            <person name="Pati A."/>
            <person name="Goodwin L."/>
            <person name="Nordberg H.P."/>
            <person name="Cantor M.N."/>
            <person name="Hua S.X."/>
            <person name="Woyke T."/>
            <person name="Eisen J."/>
            <person name="Klenk H.-P."/>
        </authorList>
    </citation>
    <scope>NUCLEOTIDE SEQUENCE [LARGE SCALE GENOMIC DNA]</scope>
    <source>
        <strain evidence="4">DSM 13965</strain>
    </source>
</reference>
<evidence type="ECO:0000256" key="2">
    <source>
        <dbReference type="SAM" id="MobiDB-lite"/>
    </source>
</evidence>
<dbReference type="InterPro" id="IPR020556">
    <property type="entry name" value="Amidase_CS"/>
</dbReference>
<dbReference type="Pfam" id="PF01425">
    <property type="entry name" value="Amidase"/>
    <property type="match status" value="1"/>
</dbReference>
<dbReference type="OrthoDB" id="9811471at2"/>
<dbReference type="PANTHER" id="PTHR11895">
    <property type="entry name" value="TRANSAMIDASE"/>
    <property type="match status" value="1"/>
</dbReference>
<sequence>MEELVRSMAEELLGRGAVEDEVIRETAARLEGLVARLRAFGEEVLGETLPAIAFDPGHPAYHAAPGLPVETLERLGTAGGTGYGAARPVASPSGPEGAGTGSGRAAAGGDRERSTRATGSWAAPGRRVMAGGPLAGVSAGELVEAFRRGRMGVEEVTRAVLEQVETLDRDLRAFVTVTAEQALATARRRDEELARWRRGGGGAGDGAGGGPGPLFGVPVALKDLIDLAGVPTTAGSRVRAGHVARESATVVRRLEAAGAVIVGKTATHEFAFGATTDTPFHGPVHNPWNLEHSAGGSSGGSGAVVGAGLLPVALGTDTGGSIRIPAAACGTVGLKPTYGRVSRHGTVPLSWSLDHTGPLAGTVADAARVLEVLAGPDPLDPATVPATAQGLVEAAAAGAAGDLGGVRVGVLAAWARDRIHPEVEQAFAAALRHLQAMGAELVEIGGTGPGEGDFPAAGVLTLVNRLLALAEGGAYHAATLARQGGDYSREVRVRFELGQFLLARDYLLAQRLRTELARRAAAVMARCHVLVAPTLPIPAPRLGQATWQPEGAGAEPVPEALIRLTAPFNVTGQPVLSVPVAIGPSGLPLAIQIAGRAFDEATVLRVGAALERARGPLRG</sequence>
<dbReference type="STRING" id="867903.ThesuDRAFT_02071"/>
<feature type="region of interest" description="Disordered" evidence="2">
    <location>
        <begin position="78"/>
        <end position="120"/>
    </location>
</feature>
<dbReference type="Gene3D" id="3.90.1300.10">
    <property type="entry name" value="Amidase signature (AS) domain"/>
    <property type="match status" value="1"/>
</dbReference>
<gene>
    <name evidence="4" type="ORF">ThesuDRAFT_02071</name>
</gene>
<dbReference type="SUPFAM" id="SSF75304">
    <property type="entry name" value="Amidase signature (AS) enzymes"/>
    <property type="match status" value="1"/>
</dbReference>
<protein>
    <submittedName>
        <fullName evidence="4">Amidase, Asp-tRNAAsn/Glu-tRNAGln amidotransferase A subunit</fullName>
    </submittedName>
</protein>
<organism evidence="4 5">
    <name type="scientific">Thermaerobacter subterraneus DSM 13965</name>
    <dbReference type="NCBI Taxonomy" id="867903"/>
    <lineage>
        <taxon>Bacteria</taxon>
        <taxon>Bacillati</taxon>
        <taxon>Bacillota</taxon>
        <taxon>Clostridia</taxon>
        <taxon>Eubacteriales</taxon>
        <taxon>Clostridiales Family XVII. Incertae Sedis</taxon>
        <taxon>Thermaerobacter</taxon>
    </lineage>
</organism>
<proteinExistence type="inferred from homology"/>
<dbReference type="eggNOG" id="COG0154">
    <property type="taxonomic scope" value="Bacteria"/>
</dbReference>
<dbReference type="RefSeq" id="WP_006904353.1">
    <property type="nucleotide sequence ID" value="NZ_JH976535.1"/>
</dbReference>
<evidence type="ECO:0000259" key="3">
    <source>
        <dbReference type="Pfam" id="PF01425"/>
    </source>
</evidence>
<dbReference type="InterPro" id="IPR000120">
    <property type="entry name" value="Amidase"/>
</dbReference>
<dbReference type="HOGENOM" id="CLU_009600_0_3_9"/>